<reference evidence="2 3" key="1">
    <citation type="submission" date="2013-10" db="EMBL/GenBank/DDBJ databases">
        <authorList>
            <consortium name="International Citrus Genome Consortium"/>
            <person name="Jenkins J."/>
            <person name="Schmutz J."/>
            <person name="Prochnik S."/>
            <person name="Rokhsar D."/>
            <person name="Gmitter F."/>
            <person name="Ollitrault P."/>
            <person name="Machado M."/>
            <person name="Talon M."/>
            <person name="Wincker P."/>
            <person name="Jaillon O."/>
            <person name="Morgante M."/>
        </authorList>
    </citation>
    <scope>NUCLEOTIDE SEQUENCE</scope>
    <source>
        <strain evidence="3">cv. Clemenules</strain>
    </source>
</reference>
<dbReference type="eggNOG" id="ENOG502SW5K">
    <property type="taxonomic scope" value="Eukaryota"/>
</dbReference>
<name>V4VPY6_CITCL</name>
<dbReference type="InParanoid" id="V4VPY6"/>
<protein>
    <submittedName>
        <fullName evidence="2">Uncharacterized protein</fullName>
    </submittedName>
</protein>
<sequence>GYGYPFMEAEASQLTTGDVEKLLSVYKDVVRKYTNLCGAVRHVSVPMTVAPILHFEGNNSSFKQPATKTSASTDSKREE</sequence>
<accession>V4VPY6</accession>
<evidence type="ECO:0000313" key="2">
    <source>
        <dbReference type="EMBL" id="ESR55039.1"/>
    </source>
</evidence>
<feature type="non-terminal residue" evidence="2">
    <location>
        <position position="1"/>
    </location>
</feature>
<organism evidence="2 3">
    <name type="scientific">Citrus clementina</name>
    <name type="common">Clementine</name>
    <name type="synonym">Citrus deliciosa x Citrus sinensis</name>
    <dbReference type="NCBI Taxonomy" id="85681"/>
    <lineage>
        <taxon>Eukaryota</taxon>
        <taxon>Viridiplantae</taxon>
        <taxon>Streptophyta</taxon>
        <taxon>Embryophyta</taxon>
        <taxon>Tracheophyta</taxon>
        <taxon>Spermatophyta</taxon>
        <taxon>Magnoliopsida</taxon>
        <taxon>eudicotyledons</taxon>
        <taxon>Gunneridae</taxon>
        <taxon>Pentapetalae</taxon>
        <taxon>rosids</taxon>
        <taxon>malvids</taxon>
        <taxon>Sapindales</taxon>
        <taxon>Rutaceae</taxon>
        <taxon>Aurantioideae</taxon>
        <taxon>Citrus</taxon>
    </lineage>
</organism>
<dbReference type="KEGG" id="cic:CICLE_v10024368mg"/>
<dbReference type="STRING" id="85681.V4VPY6"/>
<gene>
    <name evidence="2" type="ORF">CICLE_v10024368mg</name>
</gene>
<proteinExistence type="predicted"/>
<dbReference type="AlphaFoldDB" id="V4VPY6"/>
<evidence type="ECO:0000313" key="3">
    <source>
        <dbReference type="Proteomes" id="UP000030687"/>
    </source>
</evidence>
<feature type="compositionally biased region" description="Polar residues" evidence="1">
    <location>
        <begin position="58"/>
        <end position="73"/>
    </location>
</feature>
<keyword evidence="3" id="KW-1185">Reference proteome</keyword>
<dbReference type="Gramene" id="ESR55039">
    <property type="protein sequence ID" value="ESR55039"/>
    <property type="gene ID" value="CICLE_v10024368mg"/>
</dbReference>
<dbReference type="EMBL" id="KI536661">
    <property type="protein sequence ID" value="ESR55039.1"/>
    <property type="molecule type" value="Genomic_DNA"/>
</dbReference>
<evidence type="ECO:0000256" key="1">
    <source>
        <dbReference type="SAM" id="MobiDB-lite"/>
    </source>
</evidence>
<dbReference type="Proteomes" id="UP000030687">
    <property type="component" value="Unassembled WGS sequence"/>
</dbReference>
<feature type="region of interest" description="Disordered" evidence="1">
    <location>
        <begin position="58"/>
        <end position="79"/>
    </location>
</feature>